<protein>
    <submittedName>
        <fullName evidence="2">Uncharacterized protein</fullName>
    </submittedName>
</protein>
<reference evidence="2" key="1">
    <citation type="submission" date="2016-05" db="EMBL/GenBank/DDBJ databases">
        <title>WGS assembly of Xenopus laevis.</title>
        <authorList>
            <person name="Session A."/>
            <person name="Uno Y."/>
            <person name="Kwon T."/>
            <person name="Chapman J."/>
            <person name="Toyoda A."/>
            <person name="Takahashi S."/>
            <person name="Fukui A."/>
            <person name="Hikosaka A."/>
            <person name="Putnam N."/>
            <person name="Stites J."/>
            <person name="Van Heeringen S."/>
            <person name="Quigley I."/>
            <person name="Heinz S."/>
            <person name="Hellsten U."/>
            <person name="Lyons J."/>
            <person name="Suzuki A."/>
            <person name="Kondo M."/>
            <person name="Ogino H."/>
            <person name="Ochi H."/>
            <person name="Bogdanovic O."/>
            <person name="Lister R."/>
            <person name="Georgiou G."/>
            <person name="Paranjpe S."/>
            <person name="Van Kruijsbergen I."/>
            <person name="Mozaffari S."/>
            <person name="Shu S."/>
            <person name="Schmutz J."/>
            <person name="Jenkins J."/>
            <person name="Grimwood J."/>
            <person name="Carlson J."/>
            <person name="Mitros T."/>
            <person name="Simakov O."/>
            <person name="Heald R."/>
            <person name="Miller K."/>
            <person name="Haudenschild C."/>
            <person name="Kuroki Y."/>
            <person name="Tanaka T."/>
            <person name="Michiue T."/>
            <person name="Watanabe M."/>
            <person name="Kinoshita T."/>
            <person name="Ohta Y."/>
            <person name="Mawaribuchi S."/>
            <person name="Suzuki Y."/>
            <person name="Haramoto Y."/>
            <person name="Yamamoto T."/>
            <person name="Takagi C."/>
            <person name="Kitzman J."/>
            <person name="Shendure J."/>
            <person name="Nakayama T."/>
            <person name="Izutsu Y."/>
            <person name="Robert J."/>
            <person name="Dichmann D."/>
            <person name="Flajnik M."/>
            <person name="Houston D."/>
            <person name="Marcotte E."/>
            <person name="Wallingford J."/>
            <person name="Ito Y."/>
            <person name="Asashima M."/>
            <person name="Ueno N."/>
            <person name="Matsuda Y."/>
            <person name="Jan Veenstra G."/>
            <person name="Fujiyama A."/>
            <person name="Harland R."/>
            <person name="Taira M."/>
            <person name="Rokhsar D.S."/>
        </authorList>
    </citation>
    <scope>NUCLEOTIDE SEQUENCE</scope>
    <source>
        <strain evidence="2">J</strain>
        <tissue evidence="2">Blood</tissue>
    </source>
</reference>
<dbReference type="AlphaFoldDB" id="A0A974GYI8"/>
<organism evidence="2">
    <name type="scientific">Xenopus laevis</name>
    <name type="common">African clawed frog</name>
    <dbReference type="NCBI Taxonomy" id="8355"/>
    <lineage>
        <taxon>Eukaryota</taxon>
        <taxon>Metazoa</taxon>
        <taxon>Chordata</taxon>
        <taxon>Craniata</taxon>
        <taxon>Vertebrata</taxon>
        <taxon>Euteleostomi</taxon>
        <taxon>Amphibia</taxon>
        <taxon>Batrachia</taxon>
        <taxon>Anura</taxon>
        <taxon>Pipoidea</taxon>
        <taxon>Pipidae</taxon>
        <taxon>Xenopodinae</taxon>
        <taxon>Xenopus</taxon>
        <taxon>Xenopus</taxon>
    </lineage>
</organism>
<dbReference type="EMBL" id="KV482513">
    <property type="protein sequence ID" value="OCT55580.1"/>
    <property type="molecule type" value="Genomic_DNA"/>
</dbReference>
<gene>
    <name evidence="2" type="ORF">XELAEV_18000485mg</name>
</gene>
<proteinExistence type="predicted"/>
<accession>A0A974GYI8</accession>
<sequence length="91" mass="9872">MNEEKRHVTRGREETSGISAVTIRESPLCLSLSHSPLSRLSVTIATVTCHSPPLSVTDRPTLSHRPRPGSLRLPLYCGTAERNNVTGTAPL</sequence>
<name>A0A974GYI8_XENLA</name>
<feature type="region of interest" description="Disordered" evidence="1">
    <location>
        <begin position="53"/>
        <end position="74"/>
    </location>
</feature>
<evidence type="ECO:0000313" key="2">
    <source>
        <dbReference type="EMBL" id="OCT55580.1"/>
    </source>
</evidence>
<dbReference type="Proteomes" id="UP000694892">
    <property type="component" value="Unassembled WGS sequence"/>
</dbReference>
<evidence type="ECO:0000256" key="1">
    <source>
        <dbReference type="SAM" id="MobiDB-lite"/>
    </source>
</evidence>